<feature type="transmembrane region" description="Helical" evidence="14">
    <location>
        <begin position="100"/>
        <end position="119"/>
    </location>
</feature>
<comment type="subcellular location">
    <subcellularLocation>
        <location evidence="2">Cell membrane</location>
        <location evidence="2">Sarcolemma</location>
    </subcellularLocation>
    <subcellularLocation>
        <location evidence="3">Cell membrane</location>
        <topology evidence="3">Multi-pass membrane protein</topology>
    </subcellularLocation>
</comment>
<dbReference type="GO" id="GO:0055056">
    <property type="term" value="F:D-glucose transmembrane transporter activity"/>
    <property type="evidence" value="ECO:0007669"/>
    <property type="project" value="TreeGrafter"/>
</dbReference>
<dbReference type="SUPFAM" id="SSF103473">
    <property type="entry name" value="MFS general substrate transporter"/>
    <property type="match status" value="1"/>
</dbReference>
<dbReference type="PROSITE" id="PS00217">
    <property type="entry name" value="SUGAR_TRANSPORT_2"/>
    <property type="match status" value="1"/>
</dbReference>
<feature type="domain" description="Major facilitator superfamily (MFS) profile" evidence="15">
    <location>
        <begin position="17"/>
        <end position="460"/>
    </location>
</feature>
<evidence type="ECO:0000256" key="5">
    <source>
        <dbReference type="ARBA" id="ARBA00015973"/>
    </source>
</evidence>
<protein>
    <recommendedName>
        <fullName evidence="5">Solute carrier family 2, facilitated glucose transporter member 5</fullName>
    </recommendedName>
    <alternativeName>
        <fullName evidence="13">Fructose transporter</fullName>
    </alternativeName>
    <alternativeName>
        <fullName evidence="12">Glucose transporter type 5, small intestine</fullName>
    </alternativeName>
</protein>
<dbReference type="Proteomes" id="UP000515150">
    <property type="component" value="Chromosome 5"/>
</dbReference>
<feature type="transmembrane region" description="Helical" evidence="14">
    <location>
        <begin position="312"/>
        <end position="332"/>
    </location>
</feature>
<keyword evidence="10 14" id="KW-1133">Transmembrane helix</keyword>
<dbReference type="GO" id="GO:0046323">
    <property type="term" value="P:D-glucose import"/>
    <property type="evidence" value="ECO:0007669"/>
    <property type="project" value="TreeGrafter"/>
</dbReference>
<dbReference type="InterPro" id="IPR005828">
    <property type="entry name" value="MFS_sugar_transport-like"/>
</dbReference>
<feature type="transmembrane region" description="Helical" evidence="14">
    <location>
        <begin position="406"/>
        <end position="427"/>
    </location>
</feature>
<keyword evidence="6" id="KW-0813">Transport</keyword>
<dbReference type="KEGG" id="bspl:114855597"/>
<feature type="transmembrane region" description="Helical" evidence="14">
    <location>
        <begin position="433"/>
        <end position="456"/>
    </location>
</feature>
<feature type="transmembrane region" description="Helical" evidence="14">
    <location>
        <begin position="158"/>
        <end position="176"/>
    </location>
</feature>
<keyword evidence="9 14" id="KW-0812">Transmembrane</keyword>
<evidence type="ECO:0000256" key="7">
    <source>
        <dbReference type="ARBA" id="ARBA00022475"/>
    </source>
</evidence>
<dbReference type="GeneID" id="114855597"/>
<evidence type="ECO:0000256" key="12">
    <source>
        <dbReference type="ARBA" id="ARBA00029961"/>
    </source>
</evidence>
<dbReference type="InterPro" id="IPR045263">
    <property type="entry name" value="GLUT"/>
</dbReference>
<dbReference type="GO" id="GO:0070837">
    <property type="term" value="P:dehydroascorbic acid transport"/>
    <property type="evidence" value="ECO:0007669"/>
    <property type="project" value="TreeGrafter"/>
</dbReference>
<accession>A0A6P7MIV5</accession>
<evidence type="ECO:0000256" key="13">
    <source>
        <dbReference type="ARBA" id="ARBA00031099"/>
    </source>
</evidence>
<evidence type="ECO:0000256" key="3">
    <source>
        <dbReference type="ARBA" id="ARBA00004651"/>
    </source>
</evidence>
<keyword evidence="11 14" id="KW-0472">Membrane</keyword>
<keyword evidence="16" id="KW-1185">Reference proteome</keyword>
<feature type="transmembrane region" description="Helical" evidence="14">
    <location>
        <begin position="65"/>
        <end position="88"/>
    </location>
</feature>
<dbReference type="PANTHER" id="PTHR23503:SF130">
    <property type="entry name" value="SOLUTE CARRIER FAMILY 2 (FACILITATED GLUCOSE TRANSPORTER), MEMBER 9-LIKE 1"/>
    <property type="match status" value="1"/>
</dbReference>
<dbReference type="CTD" id="565510"/>
<dbReference type="PANTHER" id="PTHR23503">
    <property type="entry name" value="SOLUTE CARRIER FAMILY 2"/>
    <property type="match status" value="1"/>
</dbReference>
<keyword evidence="8" id="KW-0762">Sugar transport</keyword>
<dbReference type="RefSeq" id="XP_029006716.1">
    <property type="nucleotide sequence ID" value="XM_029150883.3"/>
</dbReference>
<evidence type="ECO:0000256" key="10">
    <source>
        <dbReference type="ARBA" id="ARBA00022989"/>
    </source>
</evidence>
<evidence type="ECO:0000256" key="6">
    <source>
        <dbReference type="ARBA" id="ARBA00022448"/>
    </source>
</evidence>
<evidence type="ECO:0000256" key="8">
    <source>
        <dbReference type="ARBA" id="ARBA00022597"/>
    </source>
</evidence>
<gene>
    <name evidence="17" type="primary">slc2a9l1</name>
</gene>
<evidence type="ECO:0000256" key="1">
    <source>
        <dbReference type="ARBA" id="ARBA00000590"/>
    </source>
</evidence>
<feature type="transmembrane region" description="Helical" evidence="14">
    <location>
        <begin position="367"/>
        <end position="394"/>
    </location>
</feature>
<keyword evidence="7" id="KW-1003">Cell membrane</keyword>
<evidence type="ECO:0000256" key="2">
    <source>
        <dbReference type="ARBA" id="ARBA00004135"/>
    </source>
</evidence>
<comment type="similarity">
    <text evidence="4">Belongs to the major facilitator superfamily. Sugar transporter (TC 2.A.1.1) family. Glucose transporter subfamily.</text>
</comment>
<evidence type="ECO:0000256" key="11">
    <source>
        <dbReference type="ARBA" id="ARBA00023136"/>
    </source>
</evidence>
<dbReference type="InParanoid" id="A0A6P7MIV5"/>
<evidence type="ECO:0000256" key="14">
    <source>
        <dbReference type="SAM" id="Phobius"/>
    </source>
</evidence>
<organism evidence="16 17">
    <name type="scientific">Betta splendens</name>
    <name type="common">Siamese fighting fish</name>
    <dbReference type="NCBI Taxonomy" id="158456"/>
    <lineage>
        <taxon>Eukaryota</taxon>
        <taxon>Metazoa</taxon>
        <taxon>Chordata</taxon>
        <taxon>Craniata</taxon>
        <taxon>Vertebrata</taxon>
        <taxon>Euteleostomi</taxon>
        <taxon>Actinopterygii</taxon>
        <taxon>Neopterygii</taxon>
        <taxon>Teleostei</taxon>
        <taxon>Neoteleostei</taxon>
        <taxon>Acanthomorphata</taxon>
        <taxon>Anabantaria</taxon>
        <taxon>Anabantiformes</taxon>
        <taxon>Anabantoidei</taxon>
        <taxon>Osphronemidae</taxon>
        <taxon>Betta</taxon>
    </lineage>
</organism>
<name>A0A6P7MIV5_BETSP</name>
<dbReference type="GO" id="GO:0005353">
    <property type="term" value="F:fructose transmembrane transporter activity"/>
    <property type="evidence" value="ECO:0007669"/>
    <property type="project" value="UniProtKB-ARBA"/>
</dbReference>
<evidence type="ECO:0000256" key="9">
    <source>
        <dbReference type="ARBA" id="ARBA00022692"/>
    </source>
</evidence>
<dbReference type="InterPro" id="IPR020846">
    <property type="entry name" value="MFS_dom"/>
</dbReference>
<evidence type="ECO:0000259" key="15">
    <source>
        <dbReference type="PROSITE" id="PS50850"/>
    </source>
</evidence>
<evidence type="ECO:0000313" key="16">
    <source>
        <dbReference type="Proteomes" id="UP000515150"/>
    </source>
</evidence>
<evidence type="ECO:0000313" key="17">
    <source>
        <dbReference type="RefSeq" id="XP_029006716.1"/>
    </source>
</evidence>
<feature type="transmembrane region" description="Helical" evidence="14">
    <location>
        <begin position="12"/>
        <end position="32"/>
    </location>
</feature>
<dbReference type="AlphaFoldDB" id="A0A6P7MIV5"/>
<feature type="transmembrane region" description="Helical" evidence="14">
    <location>
        <begin position="125"/>
        <end position="146"/>
    </location>
</feature>
<dbReference type="Gene3D" id="1.20.1250.20">
    <property type="entry name" value="MFS general substrate transporter like domains"/>
    <property type="match status" value="1"/>
</dbReference>
<feature type="transmembrane region" description="Helical" evidence="14">
    <location>
        <begin position="339"/>
        <end position="361"/>
    </location>
</feature>
<dbReference type="InterPro" id="IPR036259">
    <property type="entry name" value="MFS_trans_sf"/>
</dbReference>
<dbReference type="InterPro" id="IPR005829">
    <property type="entry name" value="Sugar_transporter_CS"/>
</dbReference>
<evidence type="ECO:0000256" key="4">
    <source>
        <dbReference type="ARBA" id="ARBA00007004"/>
    </source>
</evidence>
<feature type="transmembrane region" description="Helical" evidence="14">
    <location>
        <begin position="274"/>
        <end position="300"/>
    </location>
</feature>
<dbReference type="OrthoDB" id="4142200at2759"/>
<dbReference type="Pfam" id="PF00083">
    <property type="entry name" value="Sugar_tr"/>
    <property type="match status" value="1"/>
</dbReference>
<reference evidence="17" key="1">
    <citation type="submission" date="2025-08" db="UniProtKB">
        <authorList>
            <consortium name="RefSeq"/>
        </authorList>
    </citation>
    <scope>IDENTIFICATION</scope>
</reference>
<feature type="transmembrane region" description="Helical" evidence="14">
    <location>
        <begin position="188"/>
        <end position="209"/>
    </location>
</feature>
<sequence>METLLQQLTRGNVLFFIIIVGFGGSFQTGYHITGLNSPSPYIKSFINSSWSDRYQKPPPTKTATIIWSLMVSMFAVGGLCGALSINLFSGRLGRKRAMIYNSMISIIAGGIVLASKAVGSYEMVIVARSLYGFSSGVGLSLHLMYVGESSPRNIRGRVTLTVATFLSLGKLSGQFFGLTELFGREERWHIGLCVPAFFSALQVVVLPFLPDAPRYLYIEKGDDEACRKALQTLWGKGDYRQEMDDMLAEQAAVKAAPPKSPLQLLRDGSVRWQLVTMGVIYSCNILSGMPAISVFSFDIFLEAGIPRDKIPYIIVGLGLFEISSSVVSGFMVDHTGRRPLLCVGYGVLSALCVSVTVTLNLKDASYWVPYVTAGLIVLFIISFCGGPAGATATLNSEIFIQSHRTTALVLVGMLRWTMFVFLGLTFPFLINALNAYCFVLFSCMCLLGCLYTFFVLPETKGKTLLEISEEFKNITICQKSVSEEVTESKL</sequence>
<dbReference type="GO" id="GO:1990539">
    <property type="term" value="P:fructose import across plasma membrane"/>
    <property type="evidence" value="ECO:0007669"/>
    <property type="project" value="UniProtKB-ARBA"/>
</dbReference>
<dbReference type="FunFam" id="1.20.1250.20:FF:001511">
    <property type="entry name" value="Solute carrier family 2, facilitated glucose transporter member 5"/>
    <property type="match status" value="1"/>
</dbReference>
<proteinExistence type="inferred from homology"/>
<comment type="catalytic activity">
    <reaction evidence="1">
        <text>D-fructose(out) = D-fructose(in)</text>
        <dbReference type="Rhea" id="RHEA:60372"/>
        <dbReference type="ChEBI" id="CHEBI:37721"/>
    </reaction>
</comment>
<dbReference type="PROSITE" id="PS50850">
    <property type="entry name" value="MFS"/>
    <property type="match status" value="1"/>
</dbReference>
<dbReference type="GO" id="GO:0042383">
    <property type="term" value="C:sarcolemma"/>
    <property type="evidence" value="ECO:0007669"/>
    <property type="project" value="UniProtKB-SubCell"/>
</dbReference>